<evidence type="ECO:0000313" key="2">
    <source>
        <dbReference type="EMBL" id="SEC74561.1"/>
    </source>
</evidence>
<evidence type="ECO:0000256" key="1">
    <source>
        <dbReference type="SAM" id="MobiDB-lite"/>
    </source>
</evidence>
<sequence>MLNQDHDEAVRSDADDRRLDDPTGRITVPEPRSPSAARLLEMTARDTDQWRTDARAEAAEIVAAAQREASAMVRSAQRAAESMVEAARTEAAQAVDDAHATAAGVRTEMSRQRALEEAEVSRLQQLAEDHAHHLRQHVSEILERLDSAPGRSTH</sequence>
<dbReference type="AlphaFoldDB" id="A0A1H4V204"/>
<accession>A0A1H4V204</accession>
<gene>
    <name evidence="2" type="ORF">SAMN04489844_2904</name>
</gene>
<feature type="compositionally biased region" description="Basic and acidic residues" evidence="1">
    <location>
        <begin position="1"/>
        <end position="23"/>
    </location>
</feature>
<dbReference type="STRING" id="402596.SAMN04489844_2904"/>
<evidence type="ECO:0000313" key="3">
    <source>
        <dbReference type="Proteomes" id="UP000198742"/>
    </source>
</evidence>
<reference evidence="3" key="1">
    <citation type="submission" date="2016-10" db="EMBL/GenBank/DDBJ databases">
        <authorList>
            <person name="Varghese N."/>
            <person name="Submissions S."/>
        </authorList>
    </citation>
    <scope>NUCLEOTIDE SEQUENCE [LARGE SCALE GENOMIC DNA]</scope>
    <source>
        <strain evidence="3">DSM 22017</strain>
    </source>
</reference>
<dbReference type="RefSeq" id="WP_090969735.1">
    <property type="nucleotide sequence ID" value="NZ_FNRT01000002.1"/>
</dbReference>
<protein>
    <submittedName>
        <fullName evidence="2">Uncharacterized protein</fullName>
    </submittedName>
</protein>
<dbReference type="Proteomes" id="UP000198742">
    <property type="component" value="Unassembled WGS sequence"/>
</dbReference>
<organism evidence="2 3">
    <name type="scientific">Nocardioides exalbidus</name>
    <dbReference type="NCBI Taxonomy" id="402596"/>
    <lineage>
        <taxon>Bacteria</taxon>
        <taxon>Bacillati</taxon>
        <taxon>Actinomycetota</taxon>
        <taxon>Actinomycetes</taxon>
        <taxon>Propionibacteriales</taxon>
        <taxon>Nocardioidaceae</taxon>
        <taxon>Nocardioides</taxon>
    </lineage>
</organism>
<keyword evidence="3" id="KW-1185">Reference proteome</keyword>
<feature type="region of interest" description="Disordered" evidence="1">
    <location>
        <begin position="1"/>
        <end position="34"/>
    </location>
</feature>
<name>A0A1H4V204_9ACTN</name>
<dbReference type="OrthoDB" id="3789314at2"/>
<proteinExistence type="predicted"/>
<dbReference type="EMBL" id="FNRT01000002">
    <property type="protein sequence ID" value="SEC74561.1"/>
    <property type="molecule type" value="Genomic_DNA"/>
</dbReference>